<dbReference type="InterPro" id="IPR036236">
    <property type="entry name" value="Znf_C2H2_sf"/>
</dbReference>
<evidence type="ECO:0000256" key="5">
    <source>
        <dbReference type="PROSITE-ProRule" id="PRU00042"/>
    </source>
</evidence>
<dbReference type="PROSITE" id="PS00028">
    <property type="entry name" value="ZINC_FINGER_C2H2_1"/>
    <property type="match status" value="2"/>
</dbReference>
<dbReference type="EMBL" id="JASPKY010000169">
    <property type="protein sequence ID" value="KAK9728549.1"/>
    <property type="molecule type" value="Genomic_DNA"/>
</dbReference>
<accession>A0AAW1L5N3</accession>
<dbReference type="Gene3D" id="3.30.160.60">
    <property type="entry name" value="Classic Zinc Finger"/>
    <property type="match status" value="2"/>
</dbReference>
<evidence type="ECO:0000256" key="3">
    <source>
        <dbReference type="ARBA" id="ARBA00022771"/>
    </source>
</evidence>
<dbReference type="PROSITE" id="PS50157">
    <property type="entry name" value="ZINC_FINGER_C2H2_2"/>
    <property type="match status" value="2"/>
</dbReference>
<evidence type="ECO:0000256" key="1">
    <source>
        <dbReference type="ARBA" id="ARBA00022723"/>
    </source>
</evidence>
<evidence type="ECO:0000313" key="7">
    <source>
        <dbReference type="EMBL" id="KAK9728549.1"/>
    </source>
</evidence>
<feature type="domain" description="C2H2-type" evidence="6">
    <location>
        <begin position="152"/>
        <end position="182"/>
    </location>
</feature>
<name>A0AAW1L5N3_POPJA</name>
<dbReference type="PANTHER" id="PTHR23057:SF0">
    <property type="entry name" value="JUXTAPOSED WITH ANOTHER ZINC FINGER PROTEIN 1"/>
    <property type="match status" value="1"/>
</dbReference>
<proteinExistence type="predicted"/>
<comment type="caution">
    <text evidence="7">The sequence shown here is derived from an EMBL/GenBank/DDBJ whole genome shotgun (WGS) entry which is preliminary data.</text>
</comment>
<dbReference type="SMART" id="SM00355">
    <property type="entry name" value="ZnF_C2H2"/>
    <property type="match status" value="3"/>
</dbReference>
<feature type="domain" description="C2H2-type" evidence="6">
    <location>
        <begin position="20"/>
        <end position="50"/>
    </location>
</feature>
<evidence type="ECO:0000259" key="6">
    <source>
        <dbReference type="PROSITE" id="PS50157"/>
    </source>
</evidence>
<dbReference type="SUPFAM" id="SSF57667">
    <property type="entry name" value="beta-beta-alpha zinc fingers"/>
    <property type="match status" value="1"/>
</dbReference>
<evidence type="ECO:0000256" key="2">
    <source>
        <dbReference type="ARBA" id="ARBA00022737"/>
    </source>
</evidence>
<keyword evidence="1" id="KW-0479">Metal-binding</keyword>
<sequence>MFNKCCDLEVRKDMAVFLQNNCTYPDCRRTFSNLSDLIYHVEEDHIDFSPVIIEEKERQKVQCIPLSYVLKYSRLYPRKSMDNKELSKKVIIPTKIEEYVFGEHDTVFIESEISDDSFNDEFSSEYINFSRKSSFDNGYVNKEELGSRIKKFVCPVPGCEKRYKNINGIKYHTKNSHEIKRSPINIKKMHKCHCGKSYKTIQGLKAHSITHRDVNVNVHKMSGIPPSQLSSSQKVTHSTYPYMHQADMLHHNFISKSETVDEDILPYPYLKQQTRINDNTAEYDQSNCNSHLGFFTPPYSYGNSVSNEGFADNYSLDAISQNYQFSLAYRKY</sequence>
<dbReference type="InterPro" id="IPR051580">
    <property type="entry name" value="ZnF-Chromatin_assoc"/>
</dbReference>
<dbReference type="AlphaFoldDB" id="A0AAW1L5N3"/>
<dbReference type="GO" id="GO:0008270">
    <property type="term" value="F:zinc ion binding"/>
    <property type="evidence" value="ECO:0007669"/>
    <property type="project" value="UniProtKB-KW"/>
</dbReference>
<gene>
    <name evidence="7" type="ORF">QE152_g17945</name>
</gene>
<keyword evidence="3 5" id="KW-0863">Zinc-finger</keyword>
<keyword evidence="8" id="KW-1185">Reference proteome</keyword>
<keyword evidence="2" id="KW-0677">Repeat</keyword>
<reference evidence="7 8" key="1">
    <citation type="journal article" date="2024" name="BMC Genomics">
        <title>De novo assembly and annotation of Popillia japonica's genome with initial clues to its potential as an invasive pest.</title>
        <authorList>
            <person name="Cucini C."/>
            <person name="Boschi S."/>
            <person name="Funari R."/>
            <person name="Cardaioli E."/>
            <person name="Iannotti N."/>
            <person name="Marturano G."/>
            <person name="Paoli F."/>
            <person name="Bruttini M."/>
            <person name="Carapelli A."/>
            <person name="Frati F."/>
            <person name="Nardi F."/>
        </authorList>
    </citation>
    <scope>NUCLEOTIDE SEQUENCE [LARGE SCALE GENOMIC DNA]</scope>
    <source>
        <strain evidence="7">DMR45628</strain>
    </source>
</reference>
<organism evidence="7 8">
    <name type="scientific">Popillia japonica</name>
    <name type="common">Japanese beetle</name>
    <dbReference type="NCBI Taxonomy" id="7064"/>
    <lineage>
        <taxon>Eukaryota</taxon>
        <taxon>Metazoa</taxon>
        <taxon>Ecdysozoa</taxon>
        <taxon>Arthropoda</taxon>
        <taxon>Hexapoda</taxon>
        <taxon>Insecta</taxon>
        <taxon>Pterygota</taxon>
        <taxon>Neoptera</taxon>
        <taxon>Endopterygota</taxon>
        <taxon>Coleoptera</taxon>
        <taxon>Polyphaga</taxon>
        <taxon>Scarabaeiformia</taxon>
        <taxon>Scarabaeidae</taxon>
        <taxon>Rutelinae</taxon>
        <taxon>Popillia</taxon>
    </lineage>
</organism>
<dbReference type="PANTHER" id="PTHR23057">
    <property type="entry name" value="JUXTAPOSED WITH ANOTHER ZINC FINGER PROTEIN 1"/>
    <property type="match status" value="1"/>
</dbReference>
<protein>
    <recommendedName>
        <fullName evidence="6">C2H2-type domain-containing protein</fullName>
    </recommendedName>
</protein>
<keyword evidence="4" id="KW-0862">Zinc</keyword>
<dbReference type="InterPro" id="IPR013087">
    <property type="entry name" value="Znf_C2H2_type"/>
</dbReference>
<evidence type="ECO:0000313" key="8">
    <source>
        <dbReference type="Proteomes" id="UP001458880"/>
    </source>
</evidence>
<dbReference type="Proteomes" id="UP001458880">
    <property type="component" value="Unassembled WGS sequence"/>
</dbReference>
<dbReference type="GO" id="GO:0005634">
    <property type="term" value="C:nucleus"/>
    <property type="evidence" value="ECO:0007669"/>
    <property type="project" value="TreeGrafter"/>
</dbReference>
<evidence type="ECO:0000256" key="4">
    <source>
        <dbReference type="ARBA" id="ARBA00022833"/>
    </source>
</evidence>